<feature type="transmembrane region" description="Helical" evidence="2">
    <location>
        <begin position="25"/>
        <end position="45"/>
    </location>
</feature>
<keyword evidence="2" id="KW-0472">Membrane</keyword>
<evidence type="ECO:0000256" key="1">
    <source>
        <dbReference type="SAM" id="MobiDB-lite"/>
    </source>
</evidence>
<evidence type="ECO:0000313" key="3">
    <source>
        <dbReference type="EMBL" id="JAS68208.1"/>
    </source>
</evidence>
<keyword evidence="2" id="KW-0812">Transmembrane</keyword>
<accession>A0A1B6H0N5</accession>
<dbReference type="EMBL" id="GECZ01001561">
    <property type="protein sequence ID" value="JAS68208.1"/>
    <property type="molecule type" value="Transcribed_RNA"/>
</dbReference>
<proteinExistence type="predicted"/>
<evidence type="ECO:0000256" key="2">
    <source>
        <dbReference type="SAM" id="Phobius"/>
    </source>
</evidence>
<feature type="region of interest" description="Disordered" evidence="1">
    <location>
        <begin position="77"/>
        <end position="125"/>
    </location>
</feature>
<feature type="compositionally biased region" description="Low complexity" evidence="1">
    <location>
        <begin position="108"/>
        <end position="125"/>
    </location>
</feature>
<keyword evidence="2" id="KW-1133">Transmembrane helix</keyword>
<dbReference type="AlphaFoldDB" id="A0A1B6H0N5"/>
<feature type="non-terminal residue" evidence="3">
    <location>
        <position position="1"/>
    </location>
</feature>
<reference evidence="3" key="1">
    <citation type="submission" date="2015-11" db="EMBL/GenBank/DDBJ databases">
        <title>De novo transcriptome assembly of four potential Pierce s Disease insect vectors from Arizona vineyards.</title>
        <authorList>
            <person name="Tassone E.E."/>
        </authorList>
    </citation>
    <scope>NUCLEOTIDE SEQUENCE</scope>
</reference>
<gene>
    <name evidence="3" type="ORF">g.11398</name>
</gene>
<sequence length="182" mass="19923">ENDSKNKADEIIRISLHQRTEQRCLLFKMLFISLIFGVVLIESLVTTVACDNREEAGSAMEKRIGYEDAKITSVTVYTGDHKPTGQTSGSETSGGSGGSQSNPPPTSKPSTDSTNGRPKPGNPFSNFGFNFNPVSTFGGLRPQDFWFQRLSSIPSKIGSFSNIDDYEDNIENILISLNSFDD</sequence>
<organism evidence="3">
    <name type="scientific">Cuerna arida</name>
    <dbReference type="NCBI Taxonomy" id="1464854"/>
    <lineage>
        <taxon>Eukaryota</taxon>
        <taxon>Metazoa</taxon>
        <taxon>Ecdysozoa</taxon>
        <taxon>Arthropoda</taxon>
        <taxon>Hexapoda</taxon>
        <taxon>Insecta</taxon>
        <taxon>Pterygota</taxon>
        <taxon>Neoptera</taxon>
        <taxon>Paraneoptera</taxon>
        <taxon>Hemiptera</taxon>
        <taxon>Auchenorrhyncha</taxon>
        <taxon>Membracoidea</taxon>
        <taxon>Cicadellidae</taxon>
        <taxon>Cicadellinae</taxon>
        <taxon>Proconiini</taxon>
        <taxon>Cuerna</taxon>
    </lineage>
</organism>
<protein>
    <submittedName>
        <fullName evidence="3">Uncharacterized protein</fullName>
    </submittedName>
</protein>
<name>A0A1B6H0N5_9HEMI</name>